<dbReference type="Gene3D" id="3.30.1330.230">
    <property type="match status" value="1"/>
</dbReference>
<gene>
    <name evidence="3" type="ORF">A3A39_03460</name>
</gene>
<dbReference type="PANTHER" id="PTHR37809">
    <property type="entry name" value="RIBOSOMAL PROTEIN S12 METHYLTHIOTRANSFERASE ACCESSORY FACTOR YCAO"/>
    <property type="match status" value="1"/>
</dbReference>
<evidence type="ECO:0000313" key="3">
    <source>
        <dbReference type="EMBL" id="OGG80300.1"/>
    </source>
</evidence>
<dbReference type="STRING" id="1798512.A3A39_03460"/>
<sequence>MLRDVLPFLSLLKQASRDSLSRRAIFAFVDFLERKWGVQVVYPAEHVPFGRSDLIDAFEVARTLKGHGVITEFNPVPNQPDEPPLHYWSVICNDAMKHRAGGMSAKHDRDALLAALAEALERLVWFQETDYFLSPVNAKAEEISKRGAYIAPERFAGFSARQREHNAALTLEKDTSYLWIRALSLTNAEPVYVPAQIVSNAHFARARKSGSAQGEPVIRVSITTGLATWPTRTQAVLSGALEVIERDAFMITWLNQLSLPRIDLSAVIAQSLSLQELLARCARYRLKIEAIQLITDAPAHAVCAVVEDPTGHAPRFAVGLKAHRNLAHAVEEAILEALRGRRGARSMQKNPPQNWRPEKTTPEIGHRDRLLYWMQGEQHKELEFLVAGPVETPAEATWESDTSEEHLSRIVNWCKKKRYEFASVDLGRSKRNPLPWSIEMVVIPELHPMHQNERFQYLDSARLREVPALFGYDARTEAFSVHPQPFS</sequence>
<reference evidence="3 4" key="1">
    <citation type="journal article" date="2016" name="Nat. Commun.">
        <title>Thousands of microbial genomes shed light on interconnected biogeochemical processes in an aquifer system.</title>
        <authorList>
            <person name="Anantharaman K."/>
            <person name="Brown C.T."/>
            <person name="Hug L.A."/>
            <person name="Sharon I."/>
            <person name="Castelle C.J."/>
            <person name="Probst A.J."/>
            <person name="Thomas B.C."/>
            <person name="Singh A."/>
            <person name="Wilkins M.J."/>
            <person name="Karaoz U."/>
            <person name="Brodie E.L."/>
            <person name="Williams K.H."/>
            <person name="Hubbard S.S."/>
            <person name="Banfield J.F."/>
        </authorList>
    </citation>
    <scope>NUCLEOTIDE SEQUENCE [LARGE SCALE GENOMIC DNA]</scope>
</reference>
<dbReference type="Pfam" id="PF02624">
    <property type="entry name" value="YcaO"/>
    <property type="match status" value="1"/>
</dbReference>
<comment type="caution">
    <text evidence="3">The sequence shown here is derived from an EMBL/GenBank/DDBJ whole genome shotgun (WGS) entry which is preliminary data.</text>
</comment>
<organism evidence="3 4">
    <name type="scientific">Candidatus Kaiserbacteria bacterium RIFCSPLOWO2_01_FULL_54_13</name>
    <dbReference type="NCBI Taxonomy" id="1798512"/>
    <lineage>
        <taxon>Bacteria</taxon>
        <taxon>Candidatus Kaiseribacteriota</taxon>
    </lineage>
</organism>
<name>A0A1F6F350_9BACT</name>
<feature type="region of interest" description="Disordered" evidence="1">
    <location>
        <begin position="341"/>
        <end position="361"/>
    </location>
</feature>
<dbReference type="AlphaFoldDB" id="A0A1F6F350"/>
<feature type="domain" description="YcaO" evidence="2">
    <location>
        <begin position="100"/>
        <end position="487"/>
    </location>
</feature>
<evidence type="ECO:0000313" key="4">
    <source>
        <dbReference type="Proteomes" id="UP000177372"/>
    </source>
</evidence>
<dbReference type="Gene3D" id="3.30.40.250">
    <property type="match status" value="1"/>
</dbReference>
<dbReference type="EMBL" id="MFLZ01000010">
    <property type="protein sequence ID" value="OGG80300.1"/>
    <property type="molecule type" value="Genomic_DNA"/>
</dbReference>
<proteinExistence type="predicted"/>
<dbReference type="PANTHER" id="PTHR37809:SF1">
    <property type="entry name" value="RIBOSOMAL PROTEIN S12 METHYLTHIOTRANSFERASE ACCESSORY FACTOR YCAO"/>
    <property type="match status" value="1"/>
</dbReference>
<dbReference type="Proteomes" id="UP000177372">
    <property type="component" value="Unassembled WGS sequence"/>
</dbReference>
<accession>A0A1F6F350</accession>
<evidence type="ECO:0000256" key="1">
    <source>
        <dbReference type="SAM" id="MobiDB-lite"/>
    </source>
</evidence>
<protein>
    <recommendedName>
        <fullName evidence="2">YcaO domain-containing protein</fullName>
    </recommendedName>
</protein>
<dbReference type="PROSITE" id="PS51664">
    <property type="entry name" value="YCAO"/>
    <property type="match status" value="1"/>
</dbReference>
<dbReference type="Gene3D" id="3.30.160.660">
    <property type="match status" value="1"/>
</dbReference>
<evidence type="ECO:0000259" key="2">
    <source>
        <dbReference type="PROSITE" id="PS51664"/>
    </source>
</evidence>
<dbReference type="InterPro" id="IPR003776">
    <property type="entry name" value="YcaO-like_dom"/>
</dbReference>